<feature type="transmembrane region" description="Helical" evidence="1">
    <location>
        <begin position="15"/>
        <end position="39"/>
    </location>
</feature>
<feature type="transmembrane region" description="Helical" evidence="1">
    <location>
        <begin position="51"/>
        <end position="76"/>
    </location>
</feature>
<accession>A0A6J7G4P3</accession>
<reference evidence="2" key="1">
    <citation type="submission" date="2020-05" db="EMBL/GenBank/DDBJ databases">
        <authorList>
            <person name="Chiriac C."/>
            <person name="Salcher M."/>
            <person name="Ghai R."/>
            <person name="Kavagutti S V."/>
        </authorList>
    </citation>
    <scope>NUCLEOTIDE SEQUENCE</scope>
</reference>
<keyword evidence="1" id="KW-1133">Transmembrane helix</keyword>
<keyword evidence="1" id="KW-0812">Transmembrane</keyword>
<dbReference type="EMBL" id="CAFBMB010000053">
    <property type="protein sequence ID" value="CAB4899033.1"/>
    <property type="molecule type" value="Genomic_DNA"/>
</dbReference>
<organism evidence="2">
    <name type="scientific">freshwater metagenome</name>
    <dbReference type="NCBI Taxonomy" id="449393"/>
    <lineage>
        <taxon>unclassified sequences</taxon>
        <taxon>metagenomes</taxon>
        <taxon>ecological metagenomes</taxon>
    </lineage>
</organism>
<evidence type="ECO:0000256" key="1">
    <source>
        <dbReference type="SAM" id="Phobius"/>
    </source>
</evidence>
<evidence type="ECO:0000313" key="2">
    <source>
        <dbReference type="EMBL" id="CAB4899033.1"/>
    </source>
</evidence>
<protein>
    <submittedName>
        <fullName evidence="2">Unannotated protein</fullName>
    </submittedName>
</protein>
<sequence>MATPPKPESSRIDRVLAAMVASIIGLSLICFAALLIASAVGVKGSDFAQGIWPTVAALPLIGLPIGFVMLIILIVLNWSRRRKNSSQTS</sequence>
<dbReference type="AlphaFoldDB" id="A0A6J7G4P3"/>
<name>A0A6J7G4P3_9ZZZZ</name>
<gene>
    <name evidence="2" type="ORF">UFOPK3516_00840</name>
</gene>
<keyword evidence="1" id="KW-0472">Membrane</keyword>
<proteinExistence type="predicted"/>